<name>A0A7J8NDF1_9ROSI</name>
<protein>
    <submittedName>
        <fullName evidence="1">Uncharacterized protein</fullName>
    </submittedName>
</protein>
<accession>A0A7J8NDF1</accession>
<dbReference type="EMBL" id="JABEZX010033922">
    <property type="protein sequence ID" value="MBA0574882.1"/>
    <property type="molecule type" value="Genomic_DNA"/>
</dbReference>
<organism evidence="1 2">
    <name type="scientific">Gossypium lobatum</name>
    <dbReference type="NCBI Taxonomy" id="34289"/>
    <lineage>
        <taxon>Eukaryota</taxon>
        <taxon>Viridiplantae</taxon>
        <taxon>Streptophyta</taxon>
        <taxon>Embryophyta</taxon>
        <taxon>Tracheophyta</taxon>
        <taxon>Spermatophyta</taxon>
        <taxon>Magnoliopsida</taxon>
        <taxon>eudicotyledons</taxon>
        <taxon>Gunneridae</taxon>
        <taxon>Pentapetalae</taxon>
        <taxon>rosids</taxon>
        <taxon>malvids</taxon>
        <taxon>Malvales</taxon>
        <taxon>Malvaceae</taxon>
        <taxon>Malvoideae</taxon>
        <taxon>Gossypium</taxon>
    </lineage>
</organism>
<comment type="caution">
    <text evidence="1">The sequence shown here is derived from an EMBL/GenBank/DDBJ whole genome shotgun (WGS) entry which is preliminary data.</text>
</comment>
<dbReference type="AlphaFoldDB" id="A0A7J8NDF1"/>
<evidence type="ECO:0000313" key="1">
    <source>
        <dbReference type="EMBL" id="MBA0574882.1"/>
    </source>
</evidence>
<keyword evidence="2" id="KW-1185">Reference proteome</keyword>
<proteinExistence type="predicted"/>
<evidence type="ECO:0000313" key="2">
    <source>
        <dbReference type="Proteomes" id="UP000593572"/>
    </source>
</evidence>
<reference evidence="1 2" key="1">
    <citation type="journal article" date="2019" name="Genome Biol. Evol.">
        <title>Insights into the evolution of the New World diploid cottons (Gossypium, subgenus Houzingenia) based on genome sequencing.</title>
        <authorList>
            <person name="Grover C.E."/>
            <person name="Arick M.A. 2nd"/>
            <person name="Thrash A."/>
            <person name="Conover J.L."/>
            <person name="Sanders W.S."/>
            <person name="Peterson D.G."/>
            <person name="Frelichowski J.E."/>
            <person name="Scheffler J.A."/>
            <person name="Scheffler B.E."/>
            <person name="Wendel J.F."/>
        </authorList>
    </citation>
    <scope>NUCLEOTIDE SEQUENCE [LARGE SCALE GENOMIC DNA]</scope>
    <source>
        <strain evidence="1">157</strain>
        <tissue evidence="1">Leaf</tissue>
    </source>
</reference>
<gene>
    <name evidence="1" type="ORF">Golob_028091</name>
</gene>
<sequence>MWLYEYGLRKQNKRRVTAWRRGTCQNYGISPALV</sequence>
<dbReference type="Proteomes" id="UP000593572">
    <property type="component" value="Unassembled WGS sequence"/>
</dbReference>